<dbReference type="InterPro" id="IPR003595">
    <property type="entry name" value="Tyr_Pase_cat"/>
</dbReference>
<dbReference type="SMART" id="SM00060">
    <property type="entry name" value="FN3"/>
    <property type="match status" value="3"/>
</dbReference>
<evidence type="ECO:0000259" key="10">
    <source>
        <dbReference type="PROSITE" id="PS50055"/>
    </source>
</evidence>
<dbReference type="PROSITE" id="PS50055">
    <property type="entry name" value="TYR_PHOSPHATASE_PTP"/>
    <property type="match status" value="2"/>
</dbReference>
<dbReference type="CDD" id="cd00063">
    <property type="entry name" value="FN3"/>
    <property type="match status" value="2"/>
</dbReference>
<feature type="domain" description="Tyrosine specific protein phosphatases" evidence="11">
    <location>
        <begin position="1475"/>
        <end position="1546"/>
    </location>
</feature>
<dbReference type="InterPro" id="IPR000387">
    <property type="entry name" value="Tyr_Pase_dom"/>
</dbReference>
<feature type="compositionally biased region" description="Polar residues" evidence="8">
    <location>
        <begin position="639"/>
        <end position="655"/>
    </location>
</feature>
<dbReference type="PROSITE" id="PS50056">
    <property type="entry name" value="TYR_PHOSPHATASE_2"/>
    <property type="match status" value="2"/>
</dbReference>
<evidence type="ECO:0000259" key="12">
    <source>
        <dbReference type="PROSITE" id="PS50853"/>
    </source>
</evidence>
<evidence type="ECO:0000256" key="8">
    <source>
        <dbReference type="SAM" id="MobiDB-lite"/>
    </source>
</evidence>
<dbReference type="InterPro" id="IPR029021">
    <property type="entry name" value="Prot-tyrosine_phosphatase-like"/>
</dbReference>
<feature type="signal peptide" evidence="9">
    <location>
        <begin position="1"/>
        <end position="31"/>
    </location>
</feature>
<comment type="caution">
    <text evidence="13">The sequence shown here is derived from an EMBL/GenBank/DDBJ whole genome shotgun (WGS) entry which is preliminary data.</text>
</comment>
<dbReference type="PRINTS" id="PR00700">
    <property type="entry name" value="PRTYPHPHTASE"/>
</dbReference>
<dbReference type="InterPro" id="IPR050348">
    <property type="entry name" value="Protein-Tyr_Phosphatase"/>
</dbReference>
<dbReference type="Gene3D" id="2.60.40.10">
    <property type="entry name" value="Immunoglobulins"/>
    <property type="match status" value="3"/>
</dbReference>
<proteinExistence type="predicted"/>
<keyword evidence="3 9" id="KW-0732">Signal</keyword>
<dbReference type="Pfam" id="PF00041">
    <property type="entry name" value="fn3"/>
    <property type="match status" value="2"/>
</dbReference>
<evidence type="ECO:0000256" key="5">
    <source>
        <dbReference type="ARBA" id="ARBA00022912"/>
    </source>
</evidence>
<feature type="domain" description="Tyrosine specific protein phosphatases" evidence="11">
    <location>
        <begin position="1754"/>
        <end position="1827"/>
    </location>
</feature>
<feature type="compositionally biased region" description="Polar residues" evidence="8">
    <location>
        <begin position="702"/>
        <end position="721"/>
    </location>
</feature>
<evidence type="ECO:0000256" key="6">
    <source>
        <dbReference type="ARBA" id="ARBA00023136"/>
    </source>
</evidence>
<keyword evidence="13" id="KW-0675">Receptor</keyword>
<feature type="region of interest" description="Disordered" evidence="8">
    <location>
        <begin position="100"/>
        <end position="122"/>
    </location>
</feature>
<dbReference type="GO" id="GO:0004725">
    <property type="term" value="F:protein tyrosine phosphatase activity"/>
    <property type="evidence" value="ECO:0007669"/>
    <property type="project" value="UniProtKB-EC"/>
</dbReference>
<comment type="subcellular location">
    <subcellularLocation>
        <location evidence="1">Membrane</location>
        <topology evidence="1">Single-pass membrane protein</topology>
    </subcellularLocation>
</comment>
<keyword evidence="14" id="KW-1185">Reference proteome</keyword>
<dbReference type="InterPro" id="IPR036116">
    <property type="entry name" value="FN3_sf"/>
</dbReference>
<dbReference type="GO" id="GO:0016020">
    <property type="term" value="C:membrane"/>
    <property type="evidence" value="ECO:0007669"/>
    <property type="project" value="UniProtKB-SubCell"/>
</dbReference>
<feature type="region of interest" description="Disordered" evidence="8">
    <location>
        <begin position="613"/>
        <end position="768"/>
    </location>
</feature>
<feature type="region of interest" description="Disordered" evidence="8">
    <location>
        <begin position="1216"/>
        <end position="1241"/>
    </location>
</feature>
<feature type="compositionally biased region" description="Polar residues" evidence="8">
    <location>
        <begin position="877"/>
        <end position="889"/>
    </location>
</feature>
<dbReference type="Gene3D" id="3.90.190.10">
    <property type="entry name" value="Protein tyrosine phosphatase superfamily"/>
    <property type="match status" value="2"/>
</dbReference>
<keyword evidence="6" id="KW-0472">Membrane</keyword>
<dbReference type="PANTHER" id="PTHR19134:SF559">
    <property type="entry name" value="TYROSINE-PROTEIN PHOSPHATASE DOMAIN-CONTAINING PROTEIN"/>
    <property type="match status" value="1"/>
</dbReference>
<feature type="domain" description="Tyrosine-protein phosphatase" evidence="10">
    <location>
        <begin position="1580"/>
        <end position="1836"/>
    </location>
</feature>
<feature type="domain" description="Tyrosine-protein phosphatase" evidence="10">
    <location>
        <begin position="1320"/>
        <end position="1555"/>
    </location>
</feature>
<dbReference type="SMART" id="SM00404">
    <property type="entry name" value="PTPc_motif"/>
    <property type="match status" value="2"/>
</dbReference>
<dbReference type="PROSITE" id="PS00383">
    <property type="entry name" value="TYR_PHOSPHATASE_1"/>
    <property type="match status" value="1"/>
</dbReference>
<dbReference type="PROSITE" id="PS50853">
    <property type="entry name" value="FN3"/>
    <property type="match status" value="3"/>
</dbReference>
<feature type="region of interest" description="Disordered" evidence="8">
    <location>
        <begin position="984"/>
        <end position="1010"/>
    </location>
</feature>
<keyword evidence="5" id="KW-0904">Protein phosphatase</keyword>
<protein>
    <recommendedName>
        <fullName evidence="2">protein-tyrosine-phosphatase</fullName>
        <ecNumber evidence="2">3.1.3.48</ecNumber>
    </recommendedName>
</protein>
<evidence type="ECO:0000313" key="13">
    <source>
        <dbReference type="EMBL" id="KAJ8029582.1"/>
    </source>
</evidence>
<evidence type="ECO:0000256" key="7">
    <source>
        <dbReference type="ARBA" id="ARBA00051722"/>
    </source>
</evidence>
<dbReference type="InterPro" id="IPR016130">
    <property type="entry name" value="Tyr_Pase_AS"/>
</dbReference>
<accession>A0A9Q1BMU7</accession>
<feature type="domain" description="Fibronectin type-III" evidence="12">
    <location>
        <begin position="236"/>
        <end position="337"/>
    </location>
</feature>
<dbReference type="SMART" id="SM00194">
    <property type="entry name" value="PTPc"/>
    <property type="match status" value="2"/>
</dbReference>
<sequence length="1851" mass="206896">MSSAGQIVDTLFKIIFLIFVCLLSSNTGTKWERPSCPAHNPLIYAGRHTLHPGLVNNVTTSCGQRVFILRLPPRHRNNKSKFLFGPGKGKIFIRRGRCKAPEPPQESTCPTPPDRNEGVCSRGTEDLSRDTCSVTLNTTLIFNNVTSTTIEVTWTKLDDYVSLGPVAGYAVDYREEGRHNFSRVKKNENTSHIFTDLMPDTVYEFRLVLTACGLPVDDILTSEINSTRTSCGDIGPVTNLTVIDTGNYGELYISWEKPIKESNTCEVSRYQIDYTLVRYLALSEDEANNREQSVQVNGSEYDIILKELEDYASYLVSVTPITTWSDENHEAYQTGNTIENIPSQVENFSVNYANLSVIQLTWSLPARPRGLILYYTISFEPISGTNETTGATDVPVDATLFDLTNTPVYTLTDLHGEANYSIRIQALNDVGPSNWSELIVETTDTTFEVVDKVTTTDATALSNVPTTGVTPADGPITTIIAICAAAATVTVTLPLIAVCLICVKRKQKGKEKEKVPTVSGLVNGPSQYQSLHERGEDIARYMKIGDFGPSTYMMYGQGSEDNQLYTGIDISQGNSSSLDVAVPSYDASGYTGLMPKSTNKDYTQLLNKKEDSLKGDAADDENGNKNTFNDPSGYMGLQNRPQASDYTKLTNSGNGVSPAGNPNDILEKTATLKDPSGYMGLQNRPHASDYTKLTNPEYGDLSTGNPNDNLEKNGGSSTFHSPSFKLNDKLTESPQQDDGNDNSVGNGIIQGRGDRSKNGTKQTVRREQYERNVIPDELLLQVPYFEHIGSEDDRISYFEPIADDEDGNENPYNASAYGKPRTSYETSLQVPVKPFVKRKVSEDRASESYETAAGSYERPLDESGQPLNNSDTHRENNSQVATASSQNDDVSNRTSREYFEPIGSDDDNNTTERKEGSYATSTREFYETIPDGLRKSQKKVSEGSKYGRSNYSKSINTAQSKKSKIPARLPYEKSLLSSDLPLKSIPERKNHTSGYEDAASGYGRHSTSDSRFADNSKYFKSKTGTMKSNASLEYFEPIADNEDYMDDPEVIRNRLENYEMIPEMRKHLRTTEKNSSKLCLTTDGVPPSNDNKMTRIPKRGEKSKKMVYESSLANTDGDEKLDPSNKPAGGRTNSAANRERWREALRKTSAGHYQKSVDTADDIDKTSSYTSGNYIEPIASDEEEDAAYETTQHERIEVNGGTKQNANQKRLQIQQNLTVDSNVSNEEEPYASATNGETLDETDPEALYQAIPAYGSFQDSRATESGVLGDIKIKNLPRQLWNGSSSPEITLTEEFQTLPRGQQHPWTTAKAKDDDADSGILPYDHSRVKLSDISGDWKSDYYNGSYIEDQFNKMNFIAAKGILFFHSLLQVLLFMDVKYVPKKATTENFWRMVWESKTEIVVILASGKSYLPLEKEAKKSVGRFTLTWSTFVEDSPEFYIRHLEIKKGNVVQMIKICQHRVWHETCRLPSPTSVLTFVRQVKSVRRKESIPIIVQCSNGVGATGVFIAVYSLLNYLKSGRGSSVHDFVRTVRQHRVDMVQSRSEYLLVYETLISAILAPENAVKVDLLMRMNLIERQDALEREFETLTKLNKFSIPRSTNAGAHETNISKNRYPEVLPLDSYRVVLKSLEKSGSGSYINATLINSANSNTTFIMAQSPLPSTTEDFWRMIYQYECSSVVSMSDMDSTNEIIGEYLPKSGQKRYGKILVKCISNPENAGGLLQQRFSLSHSSSKKKFEVSHFQLLSWPREESQMAGFIRIMMKMQPMVKSKRTVTVHCLDGASRCGVFVAIATELGNLKSRGDIDVFQTVHELKGRCRHVITKYDDYFLCYRVLKGILDAREHDYETLPSEM</sequence>
<feature type="compositionally biased region" description="Basic and acidic residues" evidence="8">
    <location>
        <begin position="890"/>
        <end position="899"/>
    </location>
</feature>
<dbReference type="EMBL" id="JAIZAY010000014">
    <property type="protein sequence ID" value="KAJ8029582.1"/>
    <property type="molecule type" value="Genomic_DNA"/>
</dbReference>
<feature type="chain" id="PRO_5040346537" description="protein-tyrosine-phosphatase" evidence="9">
    <location>
        <begin position="32"/>
        <end position="1851"/>
    </location>
</feature>
<dbReference type="InterPro" id="IPR000242">
    <property type="entry name" value="PTP_cat"/>
</dbReference>
<evidence type="ECO:0000256" key="3">
    <source>
        <dbReference type="ARBA" id="ARBA00022729"/>
    </source>
</evidence>
<evidence type="ECO:0000256" key="1">
    <source>
        <dbReference type="ARBA" id="ARBA00004167"/>
    </source>
</evidence>
<evidence type="ECO:0000259" key="11">
    <source>
        <dbReference type="PROSITE" id="PS50056"/>
    </source>
</evidence>
<evidence type="ECO:0000313" key="14">
    <source>
        <dbReference type="Proteomes" id="UP001152320"/>
    </source>
</evidence>
<dbReference type="SUPFAM" id="SSF49265">
    <property type="entry name" value="Fibronectin type III"/>
    <property type="match status" value="2"/>
</dbReference>
<feature type="domain" description="Fibronectin type-III" evidence="12">
    <location>
        <begin position="344"/>
        <end position="446"/>
    </location>
</feature>
<comment type="catalytic activity">
    <reaction evidence="7">
        <text>O-phospho-L-tyrosyl-[protein] + H2O = L-tyrosyl-[protein] + phosphate</text>
        <dbReference type="Rhea" id="RHEA:10684"/>
        <dbReference type="Rhea" id="RHEA-COMP:10136"/>
        <dbReference type="Rhea" id="RHEA-COMP:20101"/>
        <dbReference type="ChEBI" id="CHEBI:15377"/>
        <dbReference type="ChEBI" id="CHEBI:43474"/>
        <dbReference type="ChEBI" id="CHEBI:46858"/>
        <dbReference type="ChEBI" id="CHEBI:61978"/>
        <dbReference type="EC" id="3.1.3.48"/>
    </reaction>
</comment>
<dbReference type="SUPFAM" id="SSF52799">
    <property type="entry name" value="(Phosphotyrosine protein) phosphatases II"/>
    <property type="match status" value="2"/>
</dbReference>
<feature type="compositionally biased region" description="Polar residues" evidence="8">
    <location>
        <begin position="947"/>
        <end position="960"/>
    </location>
</feature>
<organism evidence="13 14">
    <name type="scientific">Holothuria leucospilota</name>
    <name type="common">Black long sea cucumber</name>
    <name type="synonym">Mertensiothuria leucospilota</name>
    <dbReference type="NCBI Taxonomy" id="206669"/>
    <lineage>
        <taxon>Eukaryota</taxon>
        <taxon>Metazoa</taxon>
        <taxon>Echinodermata</taxon>
        <taxon>Eleutherozoa</taxon>
        <taxon>Echinozoa</taxon>
        <taxon>Holothuroidea</taxon>
        <taxon>Aspidochirotacea</taxon>
        <taxon>Aspidochirotida</taxon>
        <taxon>Holothuriidae</taxon>
        <taxon>Holothuria</taxon>
    </lineage>
</organism>
<feature type="domain" description="Fibronectin type-III" evidence="12">
    <location>
        <begin position="136"/>
        <end position="230"/>
    </location>
</feature>
<name>A0A9Q1BMU7_HOLLE</name>
<feature type="region of interest" description="Disordered" evidence="8">
    <location>
        <begin position="801"/>
        <end position="966"/>
    </location>
</feature>
<dbReference type="InterPro" id="IPR013783">
    <property type="entry name" value="Ig-like_fold"/>
</dbReference>
<feature type="compositionally biased region" description="Polar residues" evidence="8">
    <location>
        <begin position="732"/>
        <end position="745"/>
    </location>
</feature>
<dbReference type="FunFam" id="3.90.190.10:FF:000102">
    <property type="entry name" value="Receptor-type tyrosine-protein phosphatase"/>
    <property type="match status" value="1"/>
</dbReference>
<dbReference type="InterPro" id="IPR003961">
    <property type="entry name" value="FN3_dom"/>
</dbReference>
<evidence type="ECO:0000256" key="4">
    <source>
        <dbReference type="ARBA" id="ARBA00022801"/>
    </source>
</evidence>
<dbReference type="CDD" id="cd00047">
    <property type="entry name" value="PTPc"/>
    <property type="match status" value="2"/>
</dbReference>
<gene>
    <name evidence="13" type="ORF">HOLleu_29016</name>
</gene>
<dbReference type="EC" id="3.1.3.48" evidence="2"/>
<feature type="compositionally biased region" description="Basic and acidic residues" evidence="8">
    <location>
        <begin position="1137"/>
        <end position="1146"/>
    </location>
</feature>
<feature type="region of interest" description="Disordered" evidence="8">
    <location>
        <begin position="1069"/>
        <end position="1173"/>
    </location>
</feature>
<dbReference type="PANTHER" id="PTHR19134">
    <property type="entry name" value="RECEPTOR-TYPE TYROSINE-PROTEIN PHOSPHATASE"/>
    <property type="match status" value="1"/>
</dbReference>
<dbReference type="Pfam" id="PF00102">
    <property type="entry name" value="Y_phosphatase"/>
    <property type="match status" value="2"/>
</dbReference>
<reference evidence="13" key="1">
    <citation type="submission" date="2021-10" db="EMBL/GenBank/DDBJ databases">
        <title>Tropical sea cucumber genome reveals ecological adaptation and Cuvierian tubules defense mechanism.</title>
        <authorList>
            <person name="Chen T."/>
        </authorList>
    </citation>
    <scope>NUCLEOTIDE SEQUENCE</scope>
    <source>
        <strain evidence="13">Nanhai2018</strain>
        <tissue evidence="13">Muscle</tissue>
    </source>
</reference>
<evidence type="ECO:0000256" key="2">
    <source>
        <dbReference type="ARBA" id="ARBA00013064"/>
    </source>
</evidence>
<evidence type="ECO:0000256" key="9">
    <source>
        <dbReference type="SAM" id="SignalP"/>
    </source>
</evidence>
<feature type="compositionally biased region" description="Basic and acidic residues" evidence="8">
    <location>
        <begin position="1098"/>
        <end position="1107"/>
    </location>
</feature>
<keyword evidence="4" id="KW-0378">Hydrolase</keyword>
<dbReference type="Proteomes" id="UP001152320">
    <property type="component" value="Chromosome 14"/>
</dbReference>